<comment type="caution">
    <text evidence="2">The sequence shown here is derived from an EMBL/GenBank/DDBJ whole genome shotgun (WGS) entry which is preliminary data.</text>
</comment>
<accession>A0A495XUM7</accession>
<keyword evidence="2" id="KW-0418">Kinase</keyword>
<evidence type="ECO:0000256" key="1">
    <source>
        <dbReference type="SAM" id="MobiDB-lite"/>
    </source>
</evidence>
<dbReference type="Pfam" id="PF13671">
    <property type="entry name" value="AAA_33"/>
    <property type="match status" value="1"/>
</dbReference>
<reference evidence="2 3" key="1">
    <citation type="submission" date="2018-10" db="EMBL/GenBank/DDBJ databases">
        <title>Sequencing the genomes of 1000 actinobacteria strains.</title>
        <authorList>
            <person name="Klenk H.-P."/>
        </authorList>
    </citation>
    <scope>NUCLEOTIDE SEQUENCE [LARGE SCALE GENOMIC DNA]</scope>
    <source>
        <strain evidence="2 3">DSM 44267</strain>
    </source>
</reference>
<sequence length="216" mass="23453">MPRPDHPTPSAGTSGPSGTARVILLTGPSGAGKSRLAARLSSRHGWPVVRLDDFYREHDDPRLPRSPLGIPDWDHADSWDEPAAVEALRDLVLHGRARVPVYDISTSSVTGHHEVVAGPDALVLAEGLFAGRLVEPLQRAGLLADALCVRQNRHVTALRRFARDLAERRKPPHILVRRGLRLLRDEPGVVAAATAQGARAITPREAERELAPLSAR</sequence>
<proteinExistence type="predicted"/>
<dbReference type="Proteomes" id="UP000278440">
    <property type="component" value="Unassembled WGS sequence"/>
</dbReference>
<name>A0A495XUM7_9MICO</name>
<evidence type="ECO:0000313" key="2">
    <source>
        <dbReference type="EMBL" id="RKT77229.1"/>
    </source>
</evidence>
<dbReference type="RefSeq" id="WP_245963432.1">
    <property type="nucleotide sequence ID" value="NZ_RBXT01000001.1"/>
</dbReference>
<dbReference type="PANTHER" id="PTHR10285">
    <property type="entry name" value="URIDINE KINASE"/>
    <property type="match status" value="1"/>
</dbReference>
<evidence type="ECO:0000313" key="3">
    <source>
        <dbReference type="Proteomes" id="UP000278440"/>
    </source>
</evidence>
<dbReference type="Gene3D" id="3.40.50.300">
    <property type="entry name" value="P-loop containing nucleotide triphosphate hydrolases"/>
    <property type="match status" value="1"/>
</dbReference>
<dbReference type="AlphaFoldDB" id="A0A495XUM7"/>
<gene>
    <name evidence="2" type="ORF">DFJ68_0648</name>
</gene>
<dbReference type="SUPFAM" id="SSF52540">
    <property type="entry name" value="P-loop containing nucleoside triphosphate hydrolases"/>
    <property type="match status" value="1"/>
</dbReference>
<keyword evidence="2" id="KW-0808">Transferase</keyword>
<organism evidence="2 3">
    <name type="scientific">Terracoccus luteus</name>
    <dbReference type="NCBI Taxonomy" id="53356"/>
    <lineage>
        <taxon>Bacteria</taxon>
        <taxon>Bacillati</taxon>
        <taxon>Actinomycetota</taxon>
        <taxon>Actinomycetes</taxon>
        <taxon>Micrococcales</taxon>
        <taxon>Intrasporangiaceae</taxon>
        <taxon>Terracoccus</taxon>
    </lineage>
</organism>
<dbReference type="InterPro" id="IPR027417">
    <property type="entry name" value="P-loop_NTPase"/>
</dbReference>
<dbReference type="EMBL" id="RBXT01000001">
    <property type="protein sequence ID" value="RKT77229.1"/>
    <property type="molecule type" value="Genomic_DNA"/>
</dbReference>
<protein>
    <submittedName>
        <fullName evidence="2">Uridine kinase</fullName>
    </submittedName>
</protein>
<feature type="region of interest" description="Disordered" evidence="1">
    <location>
        <begin position="1"/>
        <end position="20"/>
    </location>
</feature>
<dbReference type="GO" id="GO:0016301">
    <property type="term" value="F:kinase activity"/>
    <property type="evidence" value="ECO:0007669"/>
    <property type="project" value="UniProtKB-KW"/>
</dbReference>
<keyword evidence="3" id="KW-1185">Reference proteome</keyword>